<dbReference type="InterPro" id="IPR003785">
    <property type="entry name" value="Creatininase/forma_Hydrolase"/>
</dbReference>
<dbReference type="GO" id="GO:0046872">
    <property type="term" value="F:metal ion binding"/>
    <property type="evidence" value="ECO:0007669"/>
    <property type="project" value="UniProtKB-KW"/>
</dbReference>
<dbReference type="Proteomes" id="UP000628736">
    <property type="component" value="Unassembled WGS sequence"/>
</dbReference>
<evidence type="ECO:0000313" key="7">
    <source>
        <dbReference type="Proteomes" id="UP000628736"/>
    </source>
</evidence>
<keyword evidence="4" id="KW-0862">Zinc</keyword>
<name>A0A8J6J771_9FIRM</name>
<comment type="cofactor">
    <cofactor evidence="1">
        <name>Zn(2+)</name>
        <dbReference type="ChEBI" id="CHEBI:29105"/>
    </cofactor>
</comment>
<proteinExistence type="inferred from homology"/>
<sequence>MLIRWTELSYPDLGAYRDQAAVMINFASTEQHSLHLPVGTDAFLGAAVTERAAELCHRPVLLLPQVCFGYSPHHRFAPGYVTMPQHLLKEYAVSICENVIANGFSQMFLVNSHGGNQVYLSAAVNEIGEKHGTEFQLRELQYWDVARERISAIRESELGGMGHAGEFETSMMMYLRPDLVQEEKIVPCGPVAERPWFQKDLLGSKAYQRFHRFDEDNREGHIGQPQLATAQKGKAFFESVTEELARFLDYFD</sequence>
<keyword evidence="2" id="KW-0479">Metal-binding</keyword>
<evidence type="ECO:0000256" key="2">
    <source>
        <dbReference type="ARBA" id="ARBA00022723"/>
    </source>
</evidence>
<dbReference type="Pfam" id="PF02633">
    <property type="entry name" value="Creatininase"/>
    <property type="match status" value="1"/>
</dbReference>
<organism evidence="6 7">
    <name type="scientific">Flintibacter hominis</name>
    <dbReference type="NCBI Taxonomy" id="2763048"/>
    <lineage>
        <taxon>Bacteria</taxon>
        <taxon>Bacillati</taxon>
        <taxon>Bacillota</taxon>
        <taxon>Clostridia</taxon>
        <taxon>Eubacteriales</taxon>
        <taxon>Flintibacter</taxon>
    </lineage>
</organism>
<dbReference type="GO" id="GO:0009231">
    <property type="term" value="P:riboflavin biosynthetic process"/>
    <property type="evidence" value="ECO:0007669"/>
    <property type="project" value="TreeGrafter"/>
</dbReference>
<dbReference type="PANTHER" id="PTHR35005">
    <property type="entry name" value="3-DEHYDRO-SCYLLO-INOSOSE HYDROLASE"/>
    <property type="match status" value="1"/>
</dbReference>
<keyword evidence="7" id="KW-1185">Reference proteome</keyword>
<dbReference type="Gene3D" id="3.40.50.10310">
    <property type="entry name" value="Creatininase"/>
    <property type="match status" value="1"/>
</dbReference>
<dbReference type="RefSeq" id="WP_186852042.1">
    <property type="nucleotide sequence ID" value="NZ_JACOPO010000001.1"/>
</dbReference>
<evidence type="ECO:0000256" key="5">
    <source>
        <dbReference type="ARBA" id="ARBA00024029"/>
    </source>
</evidence>
<dbReference type="GO" id="GO:0016811">
    <property type="term" value="F:hydrolase activity, acting on carbon-nitrogen (but not peptide) bonds, in linear amides"/>
    <property type="evidence" value="ECO:0007669"/>
    <property type="project" value="TreeGrafter"/>
</dbReference>
<evidence type="ECO:0000256" key="4">
    <source>
        <dbReference type="ARBA" id="ARBA00022833"/>
    </source>
</evidence>
<dbReference type="EMBL" id="JACOPO010000001">
    <property type="protein sequence ID" value="MBC5721662.1"/>
    <property type="molecule type" value="Genomic_DNA"/>
</dbReference>
<evidence type="ECO:0000256" key="1">
    <source>
        <dbReference type="ARBA" id="ARBA00001947"/>
    </source>
</evidence>
<accession>A0A8J6J771</accession>
<dbReference type="AlphaFoldDB" id="A0A8J6J771"/>
<comment type="caution">
    <text evidence="6">The sequence shown here is derived from an EMBL/GenBank/DDBJ whole genome shotgun (WGS) entry which is preliminary data.</text>
</comment>
<protein>
    <submittedName>
        <fullName evidence="6">Creatininase family protein</fullName>
    </submittedName>
</protein>
<dbReference type="PANTHER" id="PTHR35005:SF1">
    <property type="entry name" value="2-AMINO-5-FORMYLAMINO-6-RIBOSYLAMINOPYRIMIDIN-4(3H)-ONE 5'-MONOPHOSPHATE DEFORMYLASE"/>
    <property type="match status" value="1"/>
</dbReference>
<dbReference type="InterPro" id="IPR024087">
    <property type="entry name" value="Creatininase-like_sf"/>
</dbReference>
<keyword evidence="3" id="KW-0378">Hydrolase</keyword>
<comment type="similarity">
    <text evidence="5">Belongs to the creatininase superfamily.</text>
</comment>
<gene>
    <name evidence="6" type="ORF">H8S11_02340</name>
</gene>
<evidence type="ECO:0000313" key="6">
    <source>
        <dbReference type="EMBL" id="MBC5721662.1"/>
    </source>
</evidence>
<evidence type="ECO:0000256" key="3">
    <source>
        <dbReference type="ARBA" id="ARBA00022801"/>
    </source>
</evidence>
<reference evidence="6" key="1">
    <citation type="submission" date="2020-08" db="EMBL/GenBank/DDBJ databases">
        <title>Genome public.</title>
        <authorList>
            <person name="Liu C."/>
            <person name="Sun Q."/>
        </authorList>
    </citation>
    <scope>NUCLEOTIDE SEQUENCE</scope>
    <source>
        <strain evidence="6">NSJ-23</strain>
    </source>
</reference>
<dbReference type="SUPFAM" id="SSF102215">
    <property type="entry name" value="Creatininase"/>
    <property type="match status" value="1"/>
</dbReference>